<keyword evidence="6" id="KW-0067">ATP-binding</keyword>
<dbReference type="GO" id="GO:0005524">
    <property type="term" value="F:ATP binding"/>
    <property type="evidence" value="ECO:0007669"/>
    <property type="project" value="UniProtKB-KW"/>
</dbReference>
<dbReference type="Pfam" id="PF00176">
    <property type="entry name" value="SNF2-rel_dom"/>
    <property type="match status" value="1"/>
</dbReference>
<dbReference type="PANTHER" id="PTHR45797">
    <property type="entry name" value="RAD54-LIKE"/>
    <property type="match status" value="1"/>
</dbReference>
<dbReference type="Proteomes" id="UP000258309">
    <property type="component" value="Unassembled WGS sequence"/>
</dbReference>
<sequence>MSADDPWNWDVDRVVKELCTLDRSWQPLSAVMKLSDPESLERALREQEVYGTVLLTSVDERSLREDLGLKILGRRVFVKNAIEELRLKSAEYQKRIGKQPAFPSSQSNLQIDEPVLQLPDQYGWHTSRSFTRSLPYRLDLTASIHDKSSVQQASIQPAGSVIFHTGEVLSTYEDGSRSRLHEDKISYTGNNIAIHDDTLDVNEVTSKRRRIDEPAVLDDFDSGIETYDDKSHQPSVQVEGDNHITALLPSDGPSMTSQGINAKKRKRIAPTLISTSIDPSRSREIPTAADTVILHDPNNVEPGIPFIGDDGRKRVVPIGQSSSPFLETPSSYEQENNQIQLPQKASPNLVTGTVLPAKDVEIGKSTRSSSEYSLEAGYLGKRKMPVDDIFYAGVTVGQKIPSFHLVEDFSQGMQRISSGRRLYVNNRIRHFLRSERKEVQRNGKFYSAIVPYQATLIPLQEKPSFTLFSTNEGSKAVVTREALSSWPEIDPDILFNKSVNISSSGEQFMLGGSSYDDWDPSSLEKYRLLPGGDEVLPIYGESDEDNEYDYNTWKEINDERNSPLKPRRIQLKKPPITTEEVNQAIDQTIQEIVRKWKNVRLPKQERKAWSIWTKSRRNGDKDKKLHDIREILGRYEKRIPLMRNEILKEKWTSQDQVKKQTQIMEPTLFDIQEARWWISVLRRKSAPQRPLRKCRVDSKGVAAVSGTKEDDEPVYSDLELASSEDDMDDFVVSDNEGSIATDGELELDQADGEETETESALSDISSAEVLSSTPRHPFTETVQIPTERSPFSDRNMAMDLDENIEQIVLPPANNEIAKDSAPIKDEQLLTQDPTSSAGVPEVVDLTMMSSDDGPQVVNLVTPVKKPKIKLFVRDSTIRISDSDEAAIVMPKARFPEFYQFLDDSAHLFDYSADMPMSSASQTVFLKEERNNVLGANNSSSQDLDHELTESLESSEGDLPRNATPRRKFRRKIFEDAKARDLREQDRQRLLEQEERRRILLAKLSKDVANVNRNRIIINDGKFEHQGCVYVNEHIAGRIKKHQVEGVQFMWNQIIANDRTTQGCLLAHSMGLGKTMQVVTLLVAIAEAASSTDESVSSQIPESLRQSKTLILCPPSLINNWIDELLIWAPKAFWESIGRLMLQFIHETDFGLLETKHGVPLNEDSHTKVSKHLLKGPNIIVADEAHKMKNAKSAITTVASGFRSTSRIALTGSPLANNVEEYHTMIDWVAPNYLGPIEEFRNKYVYPIQEGLWHDSTAMERRRALKLLGVLKEDVAPKVHRAGMSVLRGDLPPKKEFILTVPLTALQENAYILYVRSIVESQDSIVSQTTLWHWLAILSLLCNHPACFKAKLTERKDDALRDANSRPPSVHPVREDMDKEEIALDFNEPIWKVGVSEELIKHEMRLFDQVRSNVESIAYSNKVKILCQILDASKAVGDKVLVFSQSIPTLNYLEKLCIKSGRKYARLDGNTPIHKRQSATKAFNAGNTELYLISTTAGGLGLNIPGANRVIIFDFKFNPIMEEQAVGRAYRIGQTKKVFVYRLVAGGTFEDGIHNKAVFKTQLASRVVDKKNPIAWAKKDTAAYLHVPKDVEQKDLSEFKGMDPAVLDVILAYQSKDPTIRAIVQTDTFEQDDNDRLTIEEQKEVDQLISDAKLQRSNPEEWLRLIQQRNQIDYARWQTSAVGQASHVWQAPTRISNWVPLGQNLNVHHRPDITNKNAGNPTPDRPPLSPTLAGNTRVVPEAPFVNASNTSSVTPGIVTPLQSGHALLPTLGANKSVLPEPTATSRKETKGNAVQTQSTAQTSATSVSPGRPLSPIRGQNTKSLPDTFETESASYESPYPRLLGSWPRHAEIKGASPKTGKESRDSTLPTKSPSNSPKKTVSDNRGHIQNVGISKYPSLNSVFKNQSSARSVRRSNGETGLSYQPKKLVGKLPNRRDFRIWSEQNLAAYLRTYNHSERGNMEELIARCEAKDHELLEELAASQQELKKAPLSPRSNGNAKASQQSVSRHRYNPTFGTPMFAAMNRKPVQSLRTPVAKSRPTSVNTHNQTGGKHIKSVDQRHQSHTRHTSQNRLPERSTASDVLPGWAYDQLRKNSSAHPKARSRAPPSPTT</sequence>
<dbReference type="SUPFAM" id="SSF52540">
    <property type="entry name" value="P-loop containing nucleoside triphosphate hydrolases"/>
    <property type="match status" value="2"/>
</dbReference>
<reference evidence="12 13" key="1">
    <citation type="submission" date="2018-05" db="EMBL/GenBank/DDBJ databases">
        <title>Draft genome sequence of Scytalidium lignicola DSM 105466, a ubiquitous saprotrophic fungus.</title>
        <authorList>
            <person name="Buettner E."/>
            <person name="Gebauer A.M."/>
            <person name="Hofrichter M."/>
            <person name="Liers C."/>
            <person name="Kellner H."/>
        </authorList>
    </citation>
    <scope>NUCLEOTIDE SEQUENCE [LARGE SCALE GENOMIC DNA]</scope>
    <source>
        <strain evidence="12 13">DSM 105466</strain>
    </source>
</reference>
<feature type="region of interest" description="Disordered" evidence="9">
    <location>
        <begin position="2028"/>
        <end position="2110"/>
    </location>
</feature>
<evidence type="ECO:0000259" key="10">
    <source>
        <dbReference type="PROSITE" id="PS51192"/>
    </source>
</evidence>
<feature type="region of interest" description="Disordered" evidence="9">
    <location>
        <begin position="1904"/>
        <end position="1923"/>
    </location>
</feature>
<evidence type="ECO:0000259" key="11">
    <source>
        <dbReference type="PROSITE" id="PS51194"/>
    </source>
</evidence>
<feature type="compositionally biased region" description="Low complexity" evidence="9">
    <location>
        <begin position="1792"/>
        <end position="1807"/>
    </location>
</feature>
<dbReference type="Pfam" id="PF00271">
    <property type="entry name" value="Helicase_C"/>
    <property type="match status" value="1"/>
</dbReference>
<evidence type="ECO:0000256" key="4">
    <source>
        <dbReference type="ARBA" id="ARBA00022801"/>
    </source>
</evidence>
<keyword evidence="8" id="KW-0539">Nucleus</keyword>
<dbReference type="InterPro" id="IPR056026">
    <property type="entry name" value="DUF7607"/>
</dbReference>
<feature type="region of interest" description="Disordered" evidence="9">
    <location>
        <begin position="934"/>
        <end position="963"/>
    </location>
</feature>
<dbReference type="SMART" id="SM00490">
    <property type="entry name" value="HELICc"/>
    <property type="match status" value="1"/>
</dbReference>
<dbReference type="InterPro" id="IPR000330">
    <property type="entry name" value="SNF2_N"/>
</dbReference>
<dbReference type="PROSITE" id="PS51192">
    <property type="entry name" value="HELICASE_ATP_BIND_1"/>
    <property type="match status" value="1"/>
</dbReference>
<dbReference type="EMBL" id="NCSJ02000349">
    <property type="protein sequence ID" value="RFU25247.1"/>
    <property type="molecule type" value="Genomic_DNA"/>
</dbReference>
<evidence type="ECO:0000256" key="3">
    <source>
        <dbReference type="ARBA" id="ARBA00022741"/>
    </source>
</evidence>
<dbReference type="InterPro" id="IPR014001">
    <property type="entry name" value="Helicase_ATP-bd"/>
</dbReference>
<dbReference type="PROSITE" id="PS51194">
    <property type="entry name" value="HELICASE_CTER"/>
    <property type="match status" value="1"/>
</dbReference>
<dbReference type="InterPro" id="IPR044574">
    <property type="entry name" value="ARIP4-like"/>
</dbReference>
<organism evidence="12 13">
    <name type="scientific">Scytalidium lignicola</name>
    <name type="common">Hyphomycete</name>
    <dbReference type="NCBI Taxonomy" id="5539"/>
    <lineage>
        <taxon>Eukaryota</taxon>
        <taxon>Fungi</taxon>
        <taxon>Dikarya</taxon>
        <taxon>Ascomycota</taxon>
        <taxon>Pezizomycotina</taxon>
        <taxon>Leotiomycetes</taxon>
        <taxon>Leotiomycetes incertae sedis</taxon>
        <taxon>Scytalidium</taxon>
    </lineage>
</organism>
<feature type="compositionally biased region" description="Polar residues" evidence="9">
    <location>
        <begin position="1992"/>
        <end position="2005"/>
    </location>
</feature>
<evidence type="ECO:0000313" key="13">
    <source>
        <dbReference type="Proteomes" id="UP000258309"/>
    </source>
</evidence>
<keyword evidence="3" id="KW-0547">Nucleotide-binding</keyword>
<dbReference type="GO" id="GO:0003677">
    <property type="term" value="F:DNA binding"/>
    <property type="evidence" value="ECO:0007669"/>
    <property type="project" value="UniProtKB-KW"/>
</dbReference>
<keyword evidence="4" id="KW-0378">Hydrolase</keyword>
<feature type="region of interest" description="Disordered" evidence="9">
    <location>
        <begin position="749"/>
        <end position="774"/>
    </location>
</feature>
<dbReference type="CDD" id="cd18793">
    <property type="entry name" value="SF2_C_SNF"/>
    <property type="match status" value="1"/>
</dbReference>
<feature type="non-terminal residue" evidence="12">
    <location>
        <position position="2110"/>
    </location>
</feature>
<dbReference type="OrthoDB" id="2020972at2759"/>
<dbReference type="SMART" id="SM00487">
    <property type="entry name" value="DEXDc"/>
    <property type="match status" value="1"/>
</dbReference>
<protein>
    <recommendedName>
        <fullName evidence="14">SNF2 family helicase/ATPase</fullName>
    </recommendedName>
</protein>
<dbReference type="GO" id="GO:0016887">
    <property type="term" value="F:ATP hydrolysis activity"/>
    <property type="evidence" value="ECO:0007669"/>
    <property type="project" value="InterPro"/>
</dbReference>
<evidence type="ECO:0000256" key="5">
    <source>
        <dbReference type="ARBA" id="ARBA00022806"/>
    </source>
</evidence>
<comment type="similarity">
    <text evidence="2">Belongs to the SNF2/RAD54 helicase family.</text>
</comment>
<comment type="caution">
    <text evidence="12">The sequence shown here is derived from an EMBL/GenBank/DDBJ whole genome shotgun (WGS) entry which is preliminary data.</text>
</comment>
<keyword evidence="7" id="KW-0238">DNA-binding</keyword>
<feature type="compositionally biased region" description="Polar residues" evidence="9">
    <location>
        <begin position="2069"/>
        <end position="2079"/>
    </location>
</feature>
<feature type="domain" description="Helicase ATP-binding" evidence="10">
    <location>
        <begin position="1054"/>
        <end position="1231"/>
    </location>
</feature>
<dbReference type="InterPro" id="IPR049730">
    <property type="entry name" value="SNF2/RAD54-like_C"/>
</dbReference>
<name>A0A3E2GW42_SCYLI</name>
<evidence type="ECO:0000313" key="12">
    <source>
        <dbReference type="EMBL" id="RFU25247.1"/>
    </source>
</evidence>
<evidence type="ECO:0000256" key="7">
    <source>
        <dbReference type="ARBA" id="ARBA00023125"/>
    </source>
</evidence>
<accession>A0A3E2GW42</accession>
<keyword evidence="5" id="KW-0347">Helicase</keyword>
<evidence type="ECO:0000256" key="9">
    <source>
        <dbReference type="SAM" id="MobiDB-lite"/>
    </source>
</evidence>
<keyword evidence="13" id="KW-1185">Reference proteome</keyword>
<dbReference type="Gene3D" id="3.40.50.300">
    <property type="entry name" value="P-loop containing nucleotide triphosphate hydrolases"/>
    <property type="match status" value="1"/>
</dbReference>
<dbReference type="STRING" id="5539.A0A3E2GW42"/>
<dbReference type="GO" id="GO:0004386">
    <property type="term" value="F:helicase activity"/>
    <property type="evidence" value="ECO:0007669"/>
    <property type="project" value="UniProtKB-KW"/>
</dbReference>
<feature type="compositionally biased region" description="Polar residues" evidence="9">
    <location>
        <begin position="1816"/>
        <end position="1834"/>
    </location>
</feature>
<dbReference type="PANTHER" id="PTHR45797:SF1">
    <property type="entry name" value="HELICASE ARIP4"/>
    <property type="match status" value="1"/>
</dbReference>
<feature type="compositionally biased region" description="Polar residues" evidence="9">
    <location>
        <begin position="2038"/>
        <end position="2049"/>
    </location>
</feature>
<dbReference type="GO" id="GO:0005634">
    <property type="term" value="C:nucleus"/>
    <property type="evidence" value="ECO:0007669"/>
    <property type="project" value="UniProtKB-SubCell"/>
</dbReference>
<proteinExistence type="inferred from homology"/>
<feature type="non-terminal residue" evidence="12">
    <location>
        <position position="1"/>
    </location>
</feature>
<evidence type="ECO:0000256" key="6">
    <source>
        <dbReference type="ARBA" id="ARBA00022840"/>
    </source>
</evidence>
<dbReference type="InterPro" id="IPR001650">
    <property type="entry name" value="Helicase_C-like"/>
</dbReference>
<feature type="compositionally biased region" description="Polar residues" evidence="9">
    <location>
        <begin position="758"/>
        <end position="774"/>
    </location>
</feature>
<dbReference type="InterPro" id="IPR038718">
    <property type="entry name" value="SNF2-like_sf"/>
</dbReference>
<gene>
    <name evidence="12" type="ORF">B7463_g11090</name>
</gene>
<feature type="compositionally biased region" description="Polar residues" evidence="9">
    <location>
        <begin position="1865"/>
        <end position="1878"/>
    </location>
</feature>
<evidence type="ECO:0008006" key="14">
    <source>
        <dbReference type="Google" id="ProtNLM"/>
    </source>
</evidence>
<dbReference type="InterPro" id="IPR027417">
    <property type="entry name" value="P-loop_NTPase"/>
</dbReference>
<evidence type="ECO:0000256" key="2">
    <source>
        <dbReference type="ARBA" id="ARBA00007025"/>
    </source>
</evidence>
<dbReference type="Gene3D" id="3.40.50.10810">
    <property type="entry name" value="Tandem AAA-ATPase domain"/>
    <property type="match status" value="1"/>
</dbReference>
<dbReference type="OMA" id="RIKKHQV"/>
<feature type="region of interest" description="Disordered" evidence="9">
    <location>
        <begin position="1706"/>
        <end position="1734"/>
    </location>
</feature>
<comment type="subcellular location">
    <subcellularLocation>
        <location evidence="1">Nucleus</location>
    </subcellularLocation>
</comment>
<feature type="region of interest" description="Disordered" evidence="9">
    <location>
        <begin position="1774"/>
        <end position="1886"/>
    </location>
</feature>
<feature type="domain" description="Helicase C-terminal" evidence="11">
    <location>
        <begin position="1427"/>
        <end position="1573"/>
    </location>
</feature>
<evidence type="ECO:0000256" key="1">
    <source>
        <dbReference type="ARBA" id="ARBA00004123"/>
    </source>
</evidence>
<dbReference type="Pfam" id="PF24580">
    <property type="entry name" value="DUF7607"/>
    <property type="match status" value="1"/>
</dbReference>
<feature type="region of interest" description="Disordered" evidence="9">
    <location>
        <begin position="1984"/>
        <end position="2013"/>
    </location>
</feature>
<evidence type="ECO:0000256" key="8">
    <source>
        <dbReference type="ARBA" id="ARBA00023242"/>
    </source>
</evidence>